<dbReference type="GO" id="GO:0034440">
    <property type="term" value="P:lipid oxidation"/>
    <property type="evidence" value="ECO:0007669"/>
    <property type="project" value="InterPro"/>
</dbReference>
<dbReference type="SMART" id="SM00308">
    <property type="entry name" value="LH2"/>
    <property type="match status" value="1"/>
</dbReference>
<evidence type="ECO:0000256" key="2">
    <source>
        <dbReference type="ARBA" id="ARBA00005189"/>
    </source>
</evidence>
<accession>A0A8C4S4U4</accession>
<dbReference type="InterPro" id="IPR001024">
    <property type="entry name" value="PLAT/LH2_dom"/>
</dbReference>
<evidence type="ECO:0000313" key="17">
    <source>
        <dbReference type="Ensembl" id="ENSECRP00000011714.1"/>
    </source>
</evidence>
<feature type="binding site" evidence="11">
    <location>
        <position position="15"/>
    </location>
    <ligand>
        <name>Ca(2+)</name>
        <dbReference type="ChEBI" id="CHEBI:29108"/>
        <label>1</label>
    </ligand>
</feature>
<sequence>MGTYQVYFSTEQSTGISFFDTITISLIGTNGTSAKFLISKCGQAFVTGSKVRYEINCETDLGDILLVRLEKHPCLLFSSGWFCKEVVVEAPSGRQHHFPYHRWMVKQDTYELRMGSAKKISEDSNPVLVEHRKQELIYLQSQLKWSHSTPGIPGHVESENPMDLPSELRFSFNKSMAFFFNSKSALAELNLTRVSKRSAAWKNLEDIGQIFSHSKTSVSDYVQTHWNEDDFFGGQYLFGCNPTIIKKCNALPPNFSVRHEMVEPFLEEGTSLHDEIKKGNIFLVDYKLLDGIKANVINRVQQYLPAPICLLYKNTNNQMLPIAIQLMQVPGPENPVFLPSDPEQDWMLAKLYTRSADFSYHQLVSHLLQTHLLAEVFCMATYRQLPSVHPLFKLLMPHLRYTLQINILARKRLLGKGGVFDQAISTGGGGAFILLQKAFTSLTYTALCLPDDIMDRDMETVPNYYYRDDGLRLWGIINRFVEKMVNFYYPRNTDIVHDVELQEWIKEVFTEGFLSRSETGIPKRFDASQQLIKFLTMVIFTCSVRHAAVNSGQFDFFSWMPNAPPTMCQPPPIAKGQIAKKDVLNSLANMKSTCKAISVLWLLTRKSMDYVTLGQYPDHFFIEETPQTFFSEFQKELKNLTSEIMTRNEGMELPYTYLLPDLIENSVTI</sequence>
<organism evidence="17 18">
    <name type="scientific">Erpetoichthys calabaricus</name>
    <name type="common">Rope fish</name>
    <name type="synonym">Calamoichthys calabaricus</name>
    <dbReference type="NCBI Taxonomy" id="27687"/>
    <lineage>
        <taxon>Eukaryota</taxon>
        <taxon>Metazoa</taxon>
        <taxon>Chordata</taxon>
        <taxon>Craniata</taxon>
        <taxon>Vertebrata</taxon>
        <taxon>Euteleostomi</taxon>
        <taxon>Actinopterygii</taxon>
        <taxon>Polypteriformes</taxon>
        <taxon>Polypteridae</taxon>
        <taxon>Erpetoichthys</taxon>
    </lineage>
</organism>
<dbReference type="InterPro" id="IPR013819">
    <property type="entry name" value="LipOase_C"/>
</dbReference>
<evidence type="ECO:0000259" key="15">
    <source>
        <dbReference type="PROSITE" id="PS50095"/>
    </source>
</evidence>
<evidence type="ECO:0000256" key="3">
    <source>
        <dbReference type="ARBA" id="ARBA00009419"/>
    </source>
</evidence>
<dbReference type="InterPro" id="IPR036226">
    <property type="entry name" value="LipOase_C_sf"/>
</dbReference>
<dbReference type="PROSITE" id="PS51393">
    <property type="entry name" value="LIPOXYGENASE_3"/>
    <property type="match status" value="1"/>
</dbReference>
<evidence type="ECO:0000256" key="1">
    <source>
        <dbReference type="ARBA" id="ARBA00004496"/>
    </source>
</evidence>
<dbReference type="InterPro" id="IPR020834">
    <property type="entry name" value="LipOase_CS"/>
</dbReference>
<feature type="domain" description="PLAT" evidence="15">
    <location>
        <begin position="2"/>
        <end position="118"/>
    </location>
</feature>
<dbReference type="Pfam" id="PF01477">
    <property type="entry name" value="PLAT"/>
    <property type="match status" value="1"/>
</dbReference>
<feature type="binding site" evidence="10">
    <location>
        <position position="371"/>
    </location>
    <ligand>
        <name>Fe cation</name>
        <dbReference type="ChEBI" id="CHEBI:24875"/>
        <note>catalytic</note>
    </ligand>
</feature>
<comment type="similarity">
    <text evidence="3 14">Belongs to the lipoxygenase family.</text>
</comment>
<dbReference type="Gene3D" id="3.10.450.60">
    <property type="match status" value="1"/>
</dbReference>
<gene>
    <name evidence="17" type="primary">LOC114648909</name>
</gene>
<dbReference type="GO" id="GO:0005506">
    <property type="term" value="F:iron ion binding"/>
    <property type="evidence" value="ECO:0007669"/>
    <property type="project" value="InterPro"/>
</dbReference>
<evidence type="ECO:0000256" key="14">
    <source>
        <dbReference type="RuleBase" id="RU003974"/>
    </source>
</evidence>
<dbReference type="PROSITE" id="PS50095">
    <property type="entry name" value="PLAT"/>
    <property type="match status" value="1"/>
</dbReference>
<feature type="binding site" evidence="10">
    <location>
        <position position="546"/>
    </location>
    <ligand>
        <name>Fe cation</name>
        <dbReference type="ChEBI" id="CHEBI:24875"/>
        <note>catalytic</note>
    </ligand>
</feature>
<dbReference type="OrthoDB" id="407298at2759"/>
<dbReference type="SUPFAM" id="SSF49723">
    <property type="entry name" value="Lipase/lipooxygenase domain (PLAT/LH2 domain)"/>
    <property type="match status" value="1"/>
</dbReference>
<dbReference type="PROSITE" id="PS00081">
    <property type="entry name" value="LIPOXYGENASE_2"/>
    <property type="match status" value="1"/>
</dbReference>
<keyword evidence="4" id="KW-0963">Cytoplasm</keyword>
<evidence type="ECO:0000256" key="4">
    <source>
        <dbReference type="ARBA" id="ARBA00022490"/>
    </source>
</evidence>
<dbReference type="InterPro" id="IPR020833">
    <property type="entry name" value="LipOase_Fe_BS"/>
</dbReference>
<dbReference type="FunFam" id="1.20.245.10:FF:000001">
    <property type="entry name" value="Arachidonate 5-lipoxygenase a"/>
    <property type="match status" value="1"/>
</dbReference>
<reference evidence="17" key="2">
    <citation type="submission" date="2025-08" db="UniProtKB">
        <authorList>
            <consortium name="Ensembl"/>
        </authorList>
    </citation>
    <scope>IDENTIFICATION</scope>
</reference>
<evidence type="ECO:0000256" key="13">
    <source>
        <dbReference type="PROSITE-ProRule" id="PRU00152"/>
    </source>
</evidence>
<proteinExistence type="inferred from homology"/>
<dbReference type="GeneTree" id="ENSGT00940000155191"/>
<keyword evidence="7 14" id="KW-0560">Oxidoreductase</keyword>
<evidence type="ECO:0000313" key="18">
    <source>
        <dbReference type="Proteomes" id="UP000694620"/>
    </source>
</evidence>
<keyword evidence="11" id="KW-0106">Calcium</keyword>
<dbReference type="GeneID" id="114648909"/>
<evidence type="ECO:0000256" key="5">
    <source>
        <dbReference type="ARBA" id="ARBA00022723"/>
    </source>
</evidence>
<comment type="cofactor">
    <cofactor evidence="10">
        <name>Fe cation</name>
        <dbReference type="ChEBI" id="CHEBI:24875"/>
    </cofactor>
    <text evidence="10">Binds 1 Fe cation per subunit.</text>
</comment>
<reference evidence="17" key="3">
    <citation type="submission" date="2025-09" db="UniProtKB">
        <authorList>
            <consortium name="Ensembl"/>
        </authorList>
    </citation>
    <scope>IDENTIFICATION</scope>
</reference>
<dbReference type="SUPFAM" id="SSF48484">
    <property type="entry name" value="Lipoxigenase"/>
    <property type="match status" value="1"/>
</dbReference>
<dbReference type="AlphaFoldDB" id="A0A8C4S4U4"/>
<dbReference type="InterPro" id="IPR000907">
    <property type="entry name" value="LipOase"/>
</dbReference>
<reference evidence="17" key="1">
    <citation type="submission" date="2021-06" db="EMBL/GenBank/DDBJ databases">
        <authorList>
            <consortium name="Wellcome Sanger Institute Data Sharing"/>
        </authorList>
    </citation>
    <scope>NUCLEOTIDE SEQUENCE [LARGE SCALE GENOMIC DNA]</scope>
</reference>
<dbReference type="PROSITE" id="PS00711">
    <property type="entry name" value="LIPOXYGENASE_1"/>
    <property type="match status" value="1"/>
</dbReference>
<evidence type="ECO:0000259" key="16">
    <source>
        <dbReference type="PROSITE" id="PS51393"/>
    </source>
</evidence>
<dbReference type="Pfam" id="PF00305">
    <property type="entry name" value="Lipoxygenase"/>
    <property type="match status" value="1"/>
</dbReference>
<dbReference type="PRINTS" id="PR00087">
    <property type="entry name" value="LIPOXYGENASE"/>
</dbReference>
<dbReference type="RefSeq" id="XP_028654071.1">
    <property type="nucleotide sequence ID" value="XM_028798238.2"/>
</dbReference>
<keyword evidence="6 14" id="KW-0223">Dioxygenase</keyword>
<feature type="binding site" evidence="10">
    <location>
        <position position="669"/>
    </location>
    <ligand>
        <name>Fe cation</name>
        <dbReference type="ChEBI" id="CHEBI:24875"/>
        <note>catalytic</note>
    </ligand>
</feature>
<evidence type="ECO:0000256" key="7">
    <source>
        <dbReference type="ARBA" id="ARBA00023002"/>
    </source>
</evidence>
<comment type="pathway">
    <text evidence="2">Lipid metabolism.</text>
</comment>
<comment type="caution">
    <text evidence="13">Lacks conserved residue(s) required for the propagation of feature annotation.</text>
</comment>
<evidence type="ECO:0000256" key="12">
    <source>
        <dbReference type="PIRSR" id="PIRSR601885-3"/>
    </source>
</evidence>
<dbReference type="Gene3D" id="2.60.60.20">
    <property type="entry name" value="PLAT/LH2 domain"/>
    <property type="match status" value="1"/>
</dbReference>
<evidence type="ECO:0000256" key="6">
    <source>
        <dbReference type="ARBA" id="ARBA00022964"/>
    </source>
</evidence>
<dbReference type="PANTHER" id="PTHR11771">
    <property type="entry name" value="LIPOXYGENASE"/>
    <property type="match status" value="1"/>
</dbReference>
<protein>
    <submittedName>
        <fullName evidence="17">Arachidonate 8S-lipoxygenase-like</fullName>
    </submittedName>
</protein>
<evidence type="ECO:0000256" key="11">
    <source>
        <dbReference type="PIRSR" id="PIRSR601885-2"/>
    </source>
</evidence>
<dbReference type="GO" id="GO:0005737">
    <property type="term" value="C:cytoplasm"/>
    <property type="evidence" value="ECO:0007669"/>
    <property type="project" value="UniProtKB-SubCell"/>
</dbReference>
<keyword evidence="8 10" id="KW-0408">Iron</keyword>
<dbReference type="InterPro" id="IPR036392">
    <property type="entry name" value="PLAT/LH2_dom_sf"/>
</dbReference>
<keyword evidence="18" id="KW-1185">Reference proteome</keyword>
<evidence type="ECO:0000256" key="10">
    <source>
        <dbReference type="PIRSR" id="PIRSR601885-1"/>
    </source>
</evidence>
<evidence type="ECO:0000256" key="9">
    <source>
        <dbReference type="ARBA" id="ARBA00023098"/>
    </source>
</evidence>
<dbReference type="InterPro" id="IPR001885">
    <property type="entry name" value="LipOase_mml"/>
</dbReference>
<feature type="site" description="Essential for stabilizing binding to COTL1" evidence="12">
    <location>
        <position position="103"/>
    </location>
</feature>
<evidence type="ECO:0000256" key="8">
    <source>
        <dbReference type="ARBA" id="ARBA00023004"/>
    </source>
</evidence>
<dbReference type="GO" id="GO:0016702">
    <property type="term" value="F:oxidoreductase activity, acting on single donors with incorporation of molecular oxygen, incorporation of two atoms of oxygen"/>
    <property type="evidence" value="ECO:0007669"/>
    <property type="project" value="InterPro"/>
</dbReference>
<feature type="binding site" evidence="10">
    <location>
        <position position="366"/>
    </location>
    <ligand>
        <name>Fe cation</name>
        <dbReference type="ChEBI" id="CHEBI:24875"/>
        <note>catalytic</note>
    </ligand>
</feature>
<dbReference type="Gene3D" id="1.20.245.10">
    <property type="entry name" value="Lipoxygenase-1, Domain 5"/>
    <property type="match status" value="1"/>
</dbReference>
<feature type="domain" description="Lipoxygenase" evidence="16">
    <location>
        <begin position="118"/>
        <end position="669"/>
    </location>
</feature>
<name>A0A8C4S4U4_ERPCA</name>
<keyword evidence="9" id="KW-0443">Lipid metabolism</keyword>
<dbReference type="PRINTS" id="PR00467">
    <property type="entry name" value="MAMLPOXGNASE"/>
</dbReference>
<comment type="subcellular location">
    <subcellularLocation>
        <location evidence="1">Cytoplasm</location>
    </subcellularLocation>
</comment>
<dbReference type="Ensembl" id="ENSECRT00000011905.1">
    <property type="protein sequence ID" value="ENSECRP00000011714.1"/>
    <property type="gene ID" value="ENSECRG00000007800.1"/>
</dbReference>
<dbReference type="Proteomes" id="UP000694620">
    <property type="component" value="Chromosome 3"/>
</dbReference>
<keyword evidence="5 10" id="KW-0479">Metal-binding</keyword>